<reference evidence="2 3" key="1">
    <citation type="submission" date="2023-10" db="EMBL/GenBank/DDBJ databases">
        <authorList>
            <person name="Maclean D."/>
            <person name="Macfadyen A."/>
        </authorList>
    </citation>
    <scope>NUCLEOTIDE SEQUENCE [LARGE SCALE GENOMIC DNA]</scope>
</reference>
<keyword evidence="3" id="KW-1185">Reference proteome</keyword>
<evidence type="ECO:0000313" key="2">
    <source>
        <dbReference type="EMBL" id="CAK0786244.1"/>
    </source>
</evidence>
<protein>
    <submittedName>
        <fullName evidence="2">Uncharacterized protein</fullName>
    </submittedName>
</protein>
<accession>A0AAV1IJX0</accession>
<feature type="region of interest" description="Disordered" evidence="1">
    <location>
        <begin position="264"/>
        <end position="288"/>
    </location>
</feature>
<organism evidence="2 3">
    <name type="scientific">Coccomyxa viridis</name>
    <dbReference type="NCBI Taxonomy" id="1274662"/>
    <lineage>
        <taxon>Eukaryota</taxon>
        <taxon>Viridiplantae</taxon>
        <taxon>Chlorophyta</taxon>
        <taxon>core chlorophytes</taxon>
        <taxon>Trebouxiophyceae</taxon>
        <taxon>Trebouxiophyceae incertae sedis</taxon>
        <taxon>Coccomyxaceae</taxon>
        <taxon>Coccomyxa</taxon>
    </lineage>
</organism>
<evidence type="ECO:0000313" key="3">
    <source>
        <dbReference type="Proteomes" id="UP001314263"/>
    </source>
</evidence>
<sequence>MCERSGTEHVEHYVLMTPHSSSSLELPDWTGGPSAACCRLLSLSHDPNTMAWSAKEILAGVALTMLTGNIISTACSHGAPPVNAKPELEGQYQYLTADGYWGNAKDKEGAKAARRRKLKVLRPGRPSNNDKAAAALLCDISSTSFLQMPAAVGNSDGITTQRQSKRLRGQPAEFLGCAQGSASCPVGPTAPTAQGTSDDISIKRQSKRLREQPTEFLGCAGGSTSCTLAPTVPATQGTSEITTKRQSKRLREQPAELLSCAVGSASSSLGPTAPAMPRPTAQGPKRARRVPAHLVDYVC</sequence>
<dbReference type="EMBL" id="CAUYUE010000014">
    <property type="protein sequence ID" value="CAK0786244.1"/>
    <property type="molecule type" value="Genomic_DNA"/>
</dbReference>
<evidence type="ECO:0000256" key="1">
    <source>
        <dbReference type="SAM" id="MobiDB-lite"/>
    </source>
</evidence>
<dbReference type="AlphaFoldDB" id="A0AAV1IJX0"/>
<gene>
    <name evidence="2" type="ORF">CVIRNUC_009457</name>
</gene>
<dbReference type="Proteomes" id="UP001314263">
    <property type="component" value="Unassembled WGS sequence"/>
</dbReference>
<name>A0AAV1IJX0_9CHLO</name>
<proteinExistence type="predicted"/>
<comment type="caution">
    <text evidence="2">The sequence shown here is derived from an EMBL/GenBank/DDBJ whole genome shotgun (WGS) entry which is preliminary data.</text>
</comment>